<keyword evidence="3" id="KW-1185">Reference proteome</keyword>
<accession>A0A1I4U9H0</accession>
<dbReference type="InterPro" id="IPR036526">
    <property type="entry name" value="C-N_Hydrolase_sf"/>
</dbReference>
<dbReference type="STRING" id="487685.SAMN04488696_2642"/>
<keyword evidence="2" id="KW-0378">Hydrolase</keyword>
<dbReference type="OrthoDB" id="41015at2157"/>
<evidence type="ECO:0000313" key="2">
    <source>
        <dbReference type="EMBL" id="SFM85575.1"/>
    </source>
</evidence>
<dbReference type="PANTHER" id="PTHR23088">
    <property type="entry name" value="NITRILASE-RELATED"/>
    <property type="match status" value="1"/>
</dbReference>
<dbReference type="PANTHER" id="PTHR23088:SF27">
    <property type="entry name" value="DEAMINATED GLUTATHIONE AMIDASE"/>
    <property type="match status" value="1"/>
</dbReference>
<organism evidence="2 3">
    <name type="scientific">Methanolobus profundi</name>
    <dbReference type="NCBI Taxonomy" id="487685"/>
    <lineage>
        <taxon>Archaea</taxon>
        <taxon>Methanobacteriati</taxon>
        <taxon>Methanobacteriota</taxon>
        <taxon>Stenosarchaea group</taxon>
        <taxon>Methanomicrobia</taxon>
        <taxon>Methanosarcinales</taxon>
        <taxon>Methanosarcinaceae</taxon>
        <taxon>Methanolobus</taxon>
    </lineage>
</organism>
<dbReference type="SUPFAM" id="SSF56317">
    <property type="entry name" value="Carbon-nitrogen hydrolase"/>
    <property type="match status" value="1"/>
</dbReference>
<dbReference type="AlphaFoldDB" id="A0A1I4U9H0"/>
<sequence>MNPIKVACIQMDISHCDKEANLLQAFRMAETAVSEGADILVFPEVFSTGFCYDHIESCAESENGKAIQEMCAFSRDHECVLIFSIIEKQVVENDINYYNLGVCIEDGEVVGTYRKTHPFKKEKQYFSSGDEIEPIRLKNRQLTIGMQICYELRFPEVARKLALEGSDLLVTIAEFPTPRGHIWKSLAIARAIENQIPHVACNRVGKGPDQSFFGGSIIVDALGEVKEEADDSGSVIVQNIDLERTMEIRSMIPVFEDRRSDLY</sequence>
<dbReference type="RefSeq" id="WP_091937802.1">
    <property type="nucleotide sequence ID" value="NZ_FOUJ01000006.1"/>
</dbReference>
<dbReference type="PROSITE" id="PS50263">
    <property type="entry name" value="CN_HYDROLASE"/>
    <property type="match status" value="1"/>
</dbReference>
<gene>
    <name evidence="2" type="ORF">SAMN04488696_2642</name>
</gene>
<evidence type="ECO:0000259" key="1">
    <source>
        <dbReference type="PROSITE" id="PS50263"/>
    </source>
</evidence>
<dbReference type="Gene3D" id="3.60.110.10">
    <property type="entry name" value="Carbon-nitrogen hydrolase"/>
    <property type="match status" value="1"/>
</dbReference>
<dbReference type="Pfam" id="PF00795">
    <property type="entry name" value="CN_hydrolase"/>
    <property type="match status" value="1"/>
</dbReference>
<name>A0A1I4U9H0_9EURY</name>
<feature type="domain" description="CN hydrolase" evidence="1">
    <location>
        <begin position="4"/>
        <end position="242"/>
    </location>
</feature>
<dbReference type="Proteomes" id="UP000198535">
    <property type="component" value="Unassembled WGS sequence"/>
</dbReference>
<proteinExistence type="predicted"/>
<dbReference type="GO" id="GO:0016787">
    <property type="term" value="F:hydrolase activity"/>
    <property type="evidence" value="ECO:0007669"/>
    <property type="project" value="UniProtKB-KW"/>
</dbReference>
<dbReference type="InterPro" id="IPR003010">
    <property type="entry name" value="C-N_Hydrolase"/>
</dbReference>
<dbReference type="EMBL" id="FOUJ01000006">
    <property type="protein sequence ID" value="SFM85575.1"/>
    <property type="molecule type" value="Genomic_DNA"/>
</dbReference>
<protein>
    <submittedName>
        <fullName evidence="2">Carbon-nitrogen hydrolase</fullName>
    </submittedName>
</protein>
<reference evidence="3" key="1">
    <citation type="submission" date="2016-10" db="EMBL/GenBank/DDBJ databases">
        <authorList>
            <person name="Varghese N."/>
            <person name="Submissions S."/>
        </authorList>
    </citation>
    <scope>NUCLEOTIDE SEQUENCE [LARGE SCALE GENOMIC DNA]</scope>
    <source>
        <strain evidence="3">Mob M</strain>
    </source>
</reference>
<evidence type="ECO:0000313" key="3">
    <source>
        <dbReference type="Proteomes" id="UP000198535"/>
    </source>
</evidence>